<sequence>MTRRFGARVEGDGVRFSLWAPAAERVEVVIEGAAESRPVAMVPGGEGWFGAMVGGIGAGALYRFRIDGADLVPDPASRFQPRDVGGPSQVVDASGYAWKTDGWKGRPWAETVLYELHLGTFSRKGTYEGARARLGDLVDLGVSAIELMPLADFVGQRNWGYDGVLPFAPDSVYGTPEQLKALIDAAHGLGLMVFLDVVYNHFGPEGNWLGRYAPSFFTQAHQTPWGAAIDFERPEVRDFFVANALQWLEEYRFDGLRFDAVHAILDAEERHILGEIAVAVREALPADRHVHLVLENDANEARRLIGGTDVVAVRGRYDAQWNDDIHHAFHVVATGETGGYYADYAAQPLAHLGRCLAEGFAYQGESSAHRGGMARGEPTTALPPTAFVAFLQNHDQIGNRALGERLSTLAAPDRLRALRTILLLGPQIPMLFMGEEWSSSRPFLFFCDFHGDLAEAVREGRRREFAAFPQFSTPETRDRIPDPNAPETARACVLDWSERDQPTGAAVLAHHKHLLELRFAKIVPLLGRLRPGGGRCERIGEGGLAVRWGIDDGRDLLMLAQLAEAGSLPGAPPQADLIYRSDGGERAEAPLGPWSVLFALVPETSR</sequence>
<dbReference type="CDD" id="cd11325">
    <property type="entry name" value="AmyAc_GTHase"/>
    <property type="match status" value="1"/>
</dbReference>
<evidence type="ECO:0000256" key="11">
    <source>
        <dbReference type="ARBA" id="ARBA00033284"/>
    </source>
</evidence>
<dbReference type="GO" id="GO:0005992">
    <property type="term" value="P:trehalose biosynthetic process"/>
    <property type="evidence" value="ECO:0007669"/>
    <property type="project" value="UniProtKB-UniRule"/>
</dbReference>
<feature type="site" description="Transition state stabilizer" evidence="17">
    <location>
        <position position="395"/>
    </location>
</feature>
<evidence type="ECO:0000256" key="9">
    <source>
        <dbReference type="ARBA" id="ARBA00023295"/>
    </source>
</evidence>
<gene>
    <name evidence="19" type="ordered locus">Rru_A0506</name>
</gene>
<organism evidence="19 20">
    <name type="scientific">Rhodospirillum rubrum (strain ATCC 11170 / ATH 1.1.1 / DSM 467 / LMG 4362 / NCIMB 8255 / S1)</name>
    <dbReference type="NCBI Taxonomy" id="269796"/>
    <lineage>
        <taxon>Bacteria</taxon>
        <taxon>Pseudomonadati</taxon>
        <taxon>Pseudomonadota</taxon>
        <taxon>Alphaproteobacteria</taxon>
        <taxon>Rhodospirillales</taxon>
        <taxon>Rhodospirillaceae</taxon>
        <taxon>Rhodospirillum</taxon>
    </lineage>
</organism>
<dbReference type="NCBIfam" id="TIGR02402">
    <property type="entry name" value="trehalose_TreZ"/>
    <property type="match status" value="1"/>
</dbReference>
<dbReference type="InterPro" id="IPR004193">
    <property type="entry name" value="Glyco_hydro_13_N"/>
</dbReference>
<comment type="catalytic activity">
    <reaction evidence="12 14">
        <text>hydrolysis of (1-&gt;4)-alpha-D-glucosidic linkage in 4-alpha-D-[(1-&gt;4)-alpha-D-glucanosyl]n trehalose to yield trehalose and (1-&gt;4)-alpha-D-glucan.</text>
        <dbReference type="EC" id="3.2.1.141"/>
    </reaction>
</comment>
<feature type="binding site" evidence="16">
    <location>
        <begin position="257"/>
        <end position="262"/>
    </location>
    <ligand>
        <name>substrate</name>
    </ligand>
</feature>
<feature type="binding site" evidence="16">
    <location>
        <begin position="394"/>
        <end position="399"/>
    </location>
    <ligand>
        <name>substrate</name>
    </ligand>
</feature>
<dbReference type="Gene3D" id="2.60.40.10">
    <property type="entry name" value="Immunoglobulins"/>
    <property type="match status" value="1"/>
</dbReference>
<evidence type="ECO:0000256" key="4">
    <source>
        <dbReference type="ARBA" id="ARBA00012268"/>
    </source>
</evidence>
<dbReference type="InterPro" id="IPR022567">
    <property type="entry name" value="DUF3459"/>
</dbReference>
<dbReference type="UniPathway" id="UPA00299"/>
<dbReference type="PATRIC" id="fig|269796.9.peg.562"/>
<dbReference type="PIRSF" id="PIRSF006337">
    <property type="entry name" value="Trehalose_TreZ"/>
    <property type="match status" value="1"/>
</dbReference>
<comment type="subcellular location">
    <subcellularLocation>
        <location evidence="1 15">Cytoplasm</location>
    </subcellularLocation>
</comment>
<dbReference type="EnsemblBacteria" id="ABC21310">
    <property type="protein sequence ID" value="ABC21310"/>
    <property type="gene ID" value="Rru_A0506"/>
</dbReference>
<keyword evidence="6" id="KW-0963">Cytoplasm</keyword>
<dbReference type="InterPro" id="IPR017853">
    <property type="entry name" value="GH"/>
</dbReference>
<keyword evidence="8" id="KW-0119">Carbohydrate metabolism</keyword>
<dbReference type="GO" id="GO:0005737">
    <property type="term" value="C:cytoplasm"/>
    <property type="evidence" value="ECO:0007669"/>
    <property type="project" value="UniProtKB-SubCell"/>
</dbReference>
<dbReference type="InterPro" id="IPR044901">
    <property type="entry name" value="Trehalose_TreZ_E-set_sf"/>
</dbReference>
<dbReference type="STRING" id="269796.Rru_A0506"/>
<name>Q2RX35_RHORT</name>
<evidence type="ECO:0000256" key="13">
    <source>
        <dbReference type="NCBIfam" id="TIGR02402"/>
    </source>
</evidence>
<comment type="similarity">
    <text evidence="3 14">Belongs to the glycosyl hydrolase 13 family.</text>
</comment>
<dbReference type="Proteomes" id="UP000001929">
    <property type="component" value="Chromosome"/>
</dbReference>
<keyword evidence="9 14" id="KW-0326">Glycosidase</keyword>
<dbReference type="EC" id="3.2.1.141" evidence="4 13"/>
<evidence type="ECO:0000256" key="7">
    <source>
        <dbReference type="ARBA" id="ARBA00022801"/>
    </source>
</evidence>
<dbReference type="InterPro" id="IPR006047">
    <property type="entry name" value="GH13_cat_dom"/>
</dbReference>
<dbReference type="CDD" id="cd02853">
    <property type="entry name" value="E_set_MTHase_like_N"/>
    <property type="match status" value="1"/>
</dbReference>
<evidence type="ECO:0000256" key="2">
    <source>
        <dbReference type="ARBA" id="ARBA00005199"/>
    </source>
</evidence>
<dbReference type="GO" id="GO:0033942">
    <property type="term" value="F:4-alpha-D-(1-&gt;4)-alpha-D-glucanotrehalose trehalohydrolase activity"/>
    <property type="evidence" value="ECO:0007669"/>
    <property type="project" value="UniProtKB-EC"/>
</dbReference>
<evidence type="ECO:0000256" key="10">
    <source>
        <dbReference type="ARBA" id="ARBA00032057"/>
    </source>
</evidence>
<dbReference type="CAZy" id="GH13">
    <property type="family name" value="Glycoside Hydrolase Family 13"/>
</dbReference>
<evidence type="ECO:0000256" key="1">
    <source>
        <dbReference type="ARBA" id="ARBA00004496"/>
    </source>
</evidence>
<dbReference type="RefSeq" id="WP_011388264.1">
    <property type="nucleotide sequence ID" value="NC_007643.1"/>
</dbReference>
<dbReference type="InterPro" id="IPR012768">
    <property type="entry name" value="Trehalose_TreZ"/>
</dbReference>
<dbReference type="EMBL" id="CP000230">
    <property type="protein sequence ID" value="ABC21310.1"/>
    <property type="molecule type" value="Genomic_DNA"/>
</dbReference>
<dbReference type="InterPro" id="IPR014756">
    <property type="entry name" value="Ig_E-set"/>
</dbReference>
<evidence type="ECO:0000256" key="15">
    <source>
        <dbReference type="PIRSR" id="PIRSR006337-1"/>
    </source>
</evidence>
<dbReference type="KEGG" id="rru:Rru_A0506"/>
<dbReference type="Pfam" id="PF02922">
    <property type="entry name" value="CBM_48"/>
    <property type="match status" value="1"/>
</dbReference>
<protein>
    <recommendedName>
        <fullName evidence="5 13">Malto-oligosyltrehalose trehalohydrolase</fullName>
        <shortName evidence="14">MTHase</shortName>
        <ecNumber evidence="4 13">3.2.1.141</ecNumber>
    </recommendedName>
    <alternativeName>
        <fullName evidence="11 14">4-alpha-D-((1-&gt;4)-alpha-D-glucano)trehalose trehalohydrolase</fullName>
    </alternativeName>
    <alternativeName>
        <fullName evidence="10 14">Maltooligosyl trehalose trehalohydrolase</fullName>
    </alternativeName>
</protein>
<dbReference type="PhylomeDB" id="Q2RX35"/>
<dbReference type="Pfam" id="PF00128">
    <property type="entry name" value="Alpha-amylase"/>
    <property type="match status" value="1"/>
</dbReference>
<proteinExistence type="inferred from homology"/>
<evidence type="ECO:0000313" key="19">
    <source>
        <dbReference type="EMBL" id="ABC21310.1"/>
    </source>
</evidence>
<dbReference type="Gene3D" id="1.10.10.760">
    <property type="entry name" value="E-set domains of sugar-utilizing enzymes"/>
    <property type="match status" value="1"/>
</dbReference>
<evidence type="ECO:0000256" key="16">
    <source>
        <dbReference type="PIRSR" id="PIRSR006337-2"/>
    </source>
</evidence>
<feature type="active site" description="Proton donor" evidence="15">
    <location>
        <position position="295"/>
    </location>
</feature>
<dbReference type="Gene3D" id="3.20.20.80">
    <property type="entry name" value="Glycosidases"/>
    <property type="match status" value="1"/>
</dbReference>
<dbReference type="CAZy" id="CBM48">
    <property type="family name" value="Carbohydrate-Binding Module Family 48"/>
</dbReference>
<reference evidence="19 20" key="1">
    <citation type="journal article" date="2011" name="Stand. Genomic Sci.">
        <title>Complete genome sequence of Rhodospirillum rubrum type strain (S1).</title>
        <authorList>
            <person name="Munk A.C."/>
            <person name="Copeland A."/>
            <person name="Lucas S."/>
            <person name="Lapidus A."/>
            <person name="Del Rio T.G."/>
            <person name="Barry K."/>
            <person name="Detter J.C."/>
            <person name="Hammon N."/>
            <person name="Israni S."/>
            <person name="Pitluck S."/>
            <person name="Brettin T."/>
            <person name="Bruce D."/>
            <person name="Han C."/>
            <person name="Tapia R."/>
            <person name="Gilna P."/>
            <person name="Schmutz J."/>
            <person name="Larimer F."/>
            <person name="Land M."/>
            <person name="Kyrpides N.C."/>
            <person name="Mavromatis K."/>
            <person name="Richardson P."/>
            <person name="Rohde M."/>
            <person name="Goker M."/>
            <person name="Klenk H.P."/>
            <person name="Zhang Y."/>
            <person name="Roberts G.P."/>
            <person name="Reslewic S."/>
            <person name="Schwartz D.C."/>
        </authorList>
    </citation>
    <scope>NUCLEOTIDE SEQUENCE [LARGE SCALE GENOMIC DNA]</scope>
    <source>
        <strain evidence="20">ATCC 11170 / ATH 1.1.1 / DSM 467 / LMG 4362 / NCIMB 8255 / S1</strain>
    </source>
</reference>
<dbReference type="PANTHER" id="PTHR43651:SF11">
    <property type="entry name" value="MALTO-OLIGOSYLTREHALOSE TREHALOHYDROLASE"/>
    <property type="match status" value="1"/>
</dbReference>
<feature type="domain" description="Glycosyl hydrolase family 13 catalytic" evidence="18">
    <location>
        <begin position="115"/>
        <end position="477"/>
    </location>
</feature>
<evidence type="ECO:0000256" key="3">
    <source>
        <dbReference type="ARBA" id="ARBA00008061"/>
    </source>
</evidence>
<dbReference type="AlphaFoldDB" id="Q2RX35"/>
<evidence type="ECO:0000256" key="8">
    <source>
        <dbReference type="ARBA" id="ARBA00023277"/>
    </source>
</evidence>
<evidence type="ECO:0000256" key="6">
    <source>
        <dbReference type="ARBA" id="ARBA00022490"/>
    </source>
</evidence>
<comment type="pathway">
    <text evidence="2 14">Glycan biosynthesis; trehalose biosynthesis.</text>
</comment>
<evidence type="ECO:0000256" key="5">
    <source>
        <dbReference type="ARBA" id="ARBA00015938"/>
    </source>
</evidence>
<feature type="binding site" evidence="16">
    <location>
        <begin position="323"/>
        <end position="327"/>
    </location>
    <ligand>
        <name>substrate</name>
    </ligand>
</feature>
<evidence type="ECO:0000313" key="20">
    <source>
        <dbReference type="Proteomes" id="UP000001929"/>
    </source>
</evidence>
<dbReference type="eggNOG" id="COG0296">
    <property type="taxonomic scope" value="Bacteria"/>
</dbReference>
<dbReference type="PANTHER" id="PTHR43651">
    <property type="entry name" value="1,4-ALPHA-GLUCAN-BRANCHING ENZYME"/>
    <property type="match status" value="1"/>
</dbReference>
<dbReference type="InterPro" id="IPR013783">
    <property type="entry name" value="Ig-like_fold"/>
</dbReference>
<evidence type="ECO:0000256" key="17">
    <source>
        <dbReference type="PIRSR" id="PIRSR006337-3"/>
    </source>
</evidence>
<keyword evidence="7 14" id="KW-0378">Hydrolase</keyword>
<dbReference type="SUPFAM" id="SSF81296">
    <property type="entry name" value="E set domains"/>
    <property type="match status" value="1"/>
</dbReference>
<dbReference type="Pfam" id="PF11941">
    <property type="entry name" value="DUF3459"/>
    <property type="match status" value="1"/>
</dbReference>
<dbReference type="SUPFAM" id="SSF51445">
    <property type="entry name" value="(Trans)glycosidases"/>
    <property type="match status" value="1"/>
</dbReference>
<feature type="active site" description="Nucleophile" evidence="15">
    <location>
        <position position="259"/>
    </location>
</feature>
<accession>Q2RX35</accession>
<evidence type="ECO:0000259" key="18">
    <source>
        <dbReference type="SMART" id="SM00642"/>
    </source>
</evidence>
<dbReference type="HOGENOM" id="CLU_020726_0_0_5"/>
<dbReference type="SMART" id="SM00642">
    <property type="entry name" value="Aamy"/>
    <property type="match status" value="1"/>
</dbReference>
<dbReference type="SMR" id="Q2RX35"/>
<evidence type="ECO:0000256" key="14">
    <source>
        <dbReference type="PIRNR" id="PIRNR006337"/>
    </source>
</evidence>
<evidence type="ECO:0000256" key="12">
    <source>
        <dbReference type="ARBA" id="ARBA00034013"/>
    </source>
</evidence>
<keyword evidence="20" id="KW-1185">Reference proteome</keyword>